<dbReference type="InterPro" id="IPR013320">
    <property type="entry name" value="ConA-like_dom_sf"/>
</dbReference>
<name>A0A6P3VKK6_CLUHA</name>
<dbReference type="PROSITE" id="PS51304">
    <property type="entry name" value="GALECTIN"/>
    <property type="match status" value="1"/>
</dbReference>
<dbReference type="GO" id="GO:0005615">
    <property type="term" value="C:extracellular space"/>
    <property type="evidence" value="ECO:0007669"/>
    <property type="project" value="TreeGrafter"/>
</dbReference>
<accession>A0A6P3VKK6</accession>
<evidence type="ECO:0000313" key="4">
    <source>
        <dbReference type="Proteomes" id="UP000515152"/>
    </source>
</evidence>
<evidence type="ECO:0000256" key="2">
    <source>
        <dbReference type="RuleBase" id="RU102079"/>
    </source>
</evidence>
<dbReference type="SMART" id="SM00276">
    <property type="entry name" value="GLECT"/>
    <property type="match status" value="1"/>
</dbReference>
<proteinExistence type="predicted"/>
<sequence length="134" mass="14893">MAGVVVMNMSFKVGQTLTVTGVPNADASNFAINIGNSKDELALHMNPRFDAHGDSRAVVCNSFHGGNWCEEHREGGFPFNLGEEFKILMTFTKEEFEITLSDGSQIHFPNRLGGEKYIYMHFEGDVRIHGVVVK</sequence>
<keyword evidence="4" id="KW-1185">Reference proteome</keyword>
<dbReference type="FunFam" id="2.60.120.200:FF:000021">
    <property type="entry name" value="Galectin"/>
    <property type="match status" value="1"/>
</dbReference>
<dbReference type="Pfam" id="PF00337">
    <property type="entry name" value="Gal-bind_lectin"/>
    <property type="match status" value="1"/>
</dbReference>
<dbReference type="RefSeq" id="XP_012673876.1">
    <property type="nucleotide sequence ID" value="XM_012818422.2"/>
</dbReference>
<dbReference type="SMART" id="SM00908">
    <property type="entry name" value="Gal-bind_lectin"/>
    <property type="match status" value="1"/>
</dbReference>
<dbReference type="PANTHER" id="PTHR11346:SF112">
    <property type="entry name" value="GALECTIN"/>
    <property type="match status" value="1"/>
</dbReference>
<dbReference type="GO" id="GO:0030246">
    <property type="term" value="F:carbohydrate binding"/>
    <property type="evidence" value="ECO:0007669"/>
    <property type="project" value="UniProtKB-UniRule"/>
</dbReference>
<reference evidence="5" key="1">
    <citation type="submission" date="2025-08" db="UniProtKB">
        <authorList>
            <consortium name="RefSeq"/>
        </authorList>
    </citation>
    <scope>IDENTIFICATION</scope>
</reference>
<dbReference type="GO" id="GO:0043236">
    <property type="term" value="F:laminin binding"/>
    <property type="evidence" value="ECO:0007669"/>
    <property type="project" value="TreeGrafter"/>
</dbReference>
<protein>
    <recommendedName>
        <fullName evidence="2">Galectin</fullName>
    </recommendedName>
</protein>
<dbReference type="SUPFAM" id="SSF49899">
    <property type="entry name" value="Concanavalin A-like lectins/glucanases"/>
    <property type="match status" value="1"/>
</dbReference>
<dbReference type="InterPro" id="IPR001079">
    <property type="entry name" value="Galectin_CRD"/>
</dbReference>
<gene>
    <name evidence="5" type="primary">lgals2a</name>
</gene>
<dbReference type="InterPro" id="IPR044156">
    <property type="entry name" value="Galectin-like"/>
</dbReference>
<dbReference type="KEGG" id="char:105892188"/>
<evidence type="ECO:0000313" key="5">
    <source>
        <dbReference type="RefSeq" id="XP_012673876.1"/>
    </source>
</evidence>
<feature type="domain" description="Galectin" evidence="3">
    <location>
        <begin position="3"/>
        <end position="134"/>
    </location>
</feature>
<evidence type="ECO:0000256" key="1">
    <source>
        <dbReference type="ARBA" id="ARBA00022734"/>
    </source>
</evidence>
<dbReference type="OrthoDB" id="8443340at2759"/>
<dbReference type="PANTHER" id="PTHR11346">
    <property type="entry name" value="GALECTIN"/>
    <property type="match status" value="1"/>
</dbReference>
<dbReference type="GO" id="GO:0016936">
    <property type="term" value="F:galactoside binding"/>
    <property type="evidence" value="ECO:0007669"/>
    <property type="project" value="TreeGrafter"/>
</dbReference>
<dbReference type="CDD" id="cd00070">
    <property type="entry name" value="GLECT"/>
    <property type="match status" value="1"/>
</dbReference>
<dbReference type="CTD" id="405830"/>
<dbReference type="Gene3D" id="2.60.120.200">
    <property type="match status" value="1"/>
</dbReference>
<organism evidence="4 5">
    <name type="scientific">Clupea harengus</name>
    <name type="common">Atlantic herring</name>
    <dbReference type="NCBI Taxonomy" id="7950"/>
    <lineage>
        <taxon>Eukaryota</taxon>
        <taxon>Metazoa</taxon>
        <taxon>Chordata</taxon>
        <taxon>Craniata</taxon>
        <taxon>Vertebrata</taxon>
        <taxon>Euteleostomi</taxon>
        <taxon>Actinopterygii</taxon>
        <taxon>Neopterygii</taxon>
        <taxon>Teleostei</taxon>
        <taxon>Clupei</taxon>
        <taxon>Clupeiformes</taxon>
        <taxon>Clupeoidei</taxon>
        <taxon>Clupeidae</taxon>
        <taxon>Clupea</taxon>
    </lineage>
</organism>
<dbReference type="Proteomes" id="UP000515152">
    <property type="component" value="Chromosome 1"/>
</dbReference>
<evidence type="ECO:0000259" key="3">
    <source>
        <dbReference type="PROSITE" id="PS51304"/>
    </source>
</evidence>
<dbReference type="AlphaFoldDB" id="A0A6P3VKK6"/>
<keyword evidence="1 2" id="KW-0430">Lectin</keyword>
<dbReference type="GeneID" id="105892188"/>